<dbReference type="AlphaFoldDB" id="A0AAV4QRR6"/>
<gene>
    <name evidence="2" type="ORF">CEXT_807041</name>
</gene>
<feature type="region of interest" description="Disordered" evidence="1">
    <location>
        <begin position="92"/>
        <end position="118"/>
    </location>
</feature>
<evidence type="ECO:0000256" key="1">
    <source>
        <dbReference type="SAM" id="MobiDB-lite"/>
    </source>
</evidence>
<sequence>MRSFAQENATLLKFSNIRSRIHEQREPDKRKNWMQGSTESTYWNGSGSLGPINPLSLNLSLSKVKADPEIVLQGMFHSSSLEPDRILQIEEHTNKGRKYEQQQHFESRDQNDSSTTVGTMTHFANYEFTSPCLVARSPSKQPASSQSHKDAKQGLP</sequence>
<evidence type="ECO:0000313" key="3">
    <source>
        <dbReference type="Proteomes" id="UP001054945"/>
    </source>
</evidence>
<keyword evidence="3" id="KW-1185">Reference proteome</keyword>
<comment type="caution">
    <text evidence="2">The sequence shown here is derived from an EMBL/GenBank/DDBJ whole genome shotgun (WGS) entry which is preliminary data.</text>
</comment>
<accession>A0AAV4QRR6</accession>
<dbReference type="Proteomes" id="UP001054945">
    <property type="component" value="Unassembled WGS sequence"/>
</dbReference>
<evidence type="ECO:0000313" key="2">
    <source>
        <dbReference type="EMBL" id="GIY10959.1"/>
    </source>
</evidence>
<feature type="compositionally biased region" description="Basic and acidic residues" evidence="1">
    <location>
        <begin position="147"/>
        <end position="156"/>
    </location>
</feature>
<protein>
    <submittedName>
        <fullName evidence="2">Uncharacterized protein</fullName>
    </submittedName>
</protein>
<proteinExistence type="predicted"/>
<organism evidence="2 3">
    <name type="scientific">Caerostris extrusa</name>
    <name type="common">Bark spider</name>
    <name type="synonym">Caerostris bankana</name>
    <dbReference type="NCBI Taxonomy" id="172846"/>
    <lineage>
        <taxon>Eukaryota</taxon>
        <taxon>Metazoa</taxon>
        <taxon>Ecdysozoa</taxon>
        <taxon>Arthropoda</taxon>
        <taxon>Chelicerata</taxon>
        <taxon>Arachnida</taxon>
        <taxon>Araneae</taxon>
        <taxon>Araneomorphae</taxon>
        <taxon>Entelegynae</taxon>
        <taxon>Araneoidea</taxon>
        <taxon>Araneidae</taxon>
        <taxon>Caerostris</taxon>
    </lineage>
</organism>
<name>A0AAV4QRR6_CAEEX</name>
<feature type="region of interest" description="Disordered" evidence="1">
    <location>
        <begin position="134"/>
        <end position="156"/>
    </location>
</feature>
<feature type="compositionally biased region" description="Basic and acidic residues" evidence="1">
    <location>
        <begin position="92"/>
        <end position="111"/>
    </location>
</feature>
<dbReference type="EMBL" id="BPLR01006583">
    <property type="protein sequence ID" value="GIY10959.1"/>
    <property type="molecule type" value="Genomic_DNA"/>
</dbReference>
<reference evidence="2 3" key="1">
    <citation type="submission" date="2021-06" db="EMBL/GenBank/DDBJ databases">
        <title>Caerostris extrusa draft genome.</title>
        <authorList>
            <person name="Kono N."/>
            <person name="Arakawa K."/>
        </authorList>
    </citation>
    <scope>NUCLEOTIDE SEQUENCE [LARGE SCALE GENOMIC DNA]</scope>
</reference>